<proteinExistence type="predicted"/>
<evidence type="ECO:0000313" key="1">
    <source>
        <dbReference type="EMBL" id="JAW15561.1"/>
    </source>
</evidence>
<accession>A0A224Y4V6</accession>
<name>A0A224Y4V6_9HEMI</name>
<organism evidence="1">
    <name type="scientific">Panstrongylus lignarius</name>
    <dbReference type="NCBI Taxonomy" id="156445"/>
    <lineage>
        <taxon>Eukaryota</taxon>
        <taxon>Metazoa</taxon>
        <taxon>Ecdysozoa</taxon>
        <taxon>Arthropoda</taxon>
        <taxon>Hexapoda</taxon>
        <taxon>Insecta</taxon>
        <taxon>Pterygota</taxon>
        <taxon>Neoptera</taxon>
        <taxon>Paraneoptera</taxon>
        <taxon>Hemiptera</taxon>
        <taxon>Heteroptera</taxon>
        <taxon>Panheteroptera</taxon>
        <taxon>Cimicomorpha</taxon>
        <taxon>Reduviidae</taxon>
        <taxon>Triatominae</taxon>
        <taxon>Panstrongylus</taxon>
    </lineage>
</organism>
<sequence>MRTLWAIILHTSLVVMFGRIGSVLVIIDPFISSGTTIFKTDRNSASGPAPQLNGAPAAIYSSEQALKLLSTCTALESVVR</sequence>
<dbReference type="EMBL" id="GFTR01000865">
    <property type="protein sequence ID" value="JAW15561.1"/>
    <property type="molecule type" value="Transcribed_RNA"/>
</dbReference>
<protein>
    <submittedName>
        <fullName evidence="1">Uncharacterized protein</fullName>
    </submittedName>
</protein>
<reference evidence="1" key="1">
    <citation type="journal article" date="2018" name="PLoS Negl. Trop. Dis.">
        <title>An insight into the salivary gland and fat body transcriptome of Panstrongylus lignarius (Hemiptera: Heteroptera), the main vector of Chagas disease in Peru.</title>
        <authorList>
            <person name="Nevoa J.C."/>
            <person name="Mendes M.T."/>
            <person name="da Silva M.V."/>
            <person name="Soares S.C."/>
            <person name="Oliveira C.J.F."/>
            <person name="Ribeiro J.M.C."/>
        </authorList>
    </citation>
    <scope>NUCLEOTIDE SEQUENCE</scope>
</reference>
<dbReference type="AlphaFoldDB" id="A0A224Y4V6"/>